<reference evidence="1 2" key="1">
    <citation type="submission" date="2012-11" db="EMBL/GenBank/DDBJ databases">
        <title>Whole genome sequence of Gluconacetobacter xylinus NBRC 13693.</title>
        <authorList>
            <person name="Azuma Y."/>
            <person name="Higashiura N."/>
            <person name="Hirakawa H."/>
            <person name="Matsushita K."/>
        </authorList>
    </citation>
    <scope>NUCLEOTIDE SEQUENCE [LARGE SCALE GENOMIC DNA]</scope>
    <source>
        <strain evidence="1 2">NBRC 13693</strain>
    </source>
</reference>
<comment type="caution">
    <text evidence="1">The sequence shown here is derived from an EMBL/GenBank/DDBJ whole genome shotgun (WGS) entry which is preliminary data.</text>
</comment>
<proteinExistence type="predicted"/>
<dbReference type="AlphaFoldDB" id="A0A0D6QAS7"/>
<name>A0A0D6QAS7_KOMXY</name>
<organism evidence="1 2">
    <name type="scientific">Komagataeibacter xylinus NBRC 13693</name>
    <dbReference type="NCBI Taxonomy" id="1234668"/>
    <lineage>
        <taxon>Bacteria</taxon>
        <taxon>Pseudomonadati</taxon>
        <taxon>Pseudomonadota</taxon>
        <taxon>Alphaproteobacteria</taxon>
        <taxon>Acetobacterales</taxon>
        <taxon>Acetobacteraceae</taxon>
        <taxon>Komagataeibacter</taxon>
    </lineage>
</organism>
<evidence type="ECO:0000313" key="1">
    <source>
        <dbReference type="EMBL" id="GAO00439.1"/>
    </source>
</evidence>
<evidence type="ECO:0000313" key="2">
    <source>
        <dbReference type="Proteomes" id="UP000032683"/>
    </source>
</evidence>
<gene>
    <name evidence="1" type="ORF">Gxy13693_048_009</name>
</gene>
<accession>A0A0D6QAS7</accession>
<sequence length="306" mass="30365">MSLTLMNAQTAIGSIGRLWASAPVTIGGLTLTGMEVPHLIRDGGTQQVAVHRLPGGNRVIDAVGNDPDRLELSGTFVGPTAIERAWMLKQMRIAGQPVAFTGAGLSLLVRIVQYSYDYTQKGIVIPYRLVLEQPPQAAAASGVTSGLSALVGDDAGAALSGLTGALDDVATIAGNITGQLSTVMGQVTPIADMTGAGGVFAGVQDQLGMVGGLSGAGVNLAAAPGSAASVISGLEASGAGLTTAMGLTGANLDAISLTSVGSLSTLTQNAELHGSALTSGALVNRAYANTLSATGGTQDGPLVTTQ</sequence>
<dbReference type="EMBL" id="BANJ01000048">
    <property type="protein sequence ID" value="GAO00439.1"/>
    <property type="molecule type" value="Genomic_DNA"/>
</dbReference>
<dbReference type="RefSeq" id="WP_048856765.1">
    <property type="nucleotide sequence ID" value="NZ_BANJ01000048.1"/>
</dbReference>
<dbReference type="Proteomes" id="UP000032683">
    <property type="component" value="Unassembled WGS sequence"/>
</dbReference>
<protein>
    <submittedName>
        <fullName evidence="1">Uncharacterized protein</fullName>
    </submittedName>
</protein>